<dbReference type="EMBL" id="JBFOCI010000005">
    <property type="protein sequence ID" value="MEW9807634.1"/>
    <property type="molecule type" value="Genomic_DNA"/>
</dbReference>
<evidence type="ECO:0000256" key="2">
    <source>
        <dbReference type="ARBA" id="ARBA00010790"/>
    </source>
</evidence>
<feature type="domain" description="Glucose-methanol-choline oxidoreductase N-terminal" evidence="5">
    <location>
        <begin position="281"/>
        <end position="295"/>
    </location>
</feature>
<dbReference type="PROSITE" id="PS51257">
    <property type="entry name" value="PROKAR_LIPOPROTEIN"/>
    <property type="match status" value="1"/>
</dbReference>
<proteinExistence type="inferred from homology"/>
<dbReference type="SUPFAM" id="SSF54373">
    <property type="entry name" value="FAD-linked reductases, C-terminal domain"/>
    <property type="match status" value="1"/>
</dbReference>
<evidence type="ECO:0000256" key="3">
    <source>
        <dbReference type="ARBA" id="ARBA00022630"/>
    </source>
</evidence>
<dbReference type="PANTHER" id="PTHR11552:SF147">
    <property type="entry name" value="CHOLINE DEHYDROGENASE, MITOCHONDRIAL"/>
    <property type="match status" value="1"/>
</dbReference>
<accession>A0ABV3R2T1</accession>
<evidence type="ECO:0000313" key="7">
    <source>
        <dbReference type="Proteomes" id="UP001556196"/>
    </source>
</evidence>
<evidence type="ECO:0000259" key="5">
    <source>
        <dbReference type="PROSITE" id="PS00624"/>
    </source>
</evidence>
<reference evidence="6 7" key="1">
    <citation type="submission" date="2024-06" db="EMBL/GenBank/DDBJ databases">
        <authorList>
            <person name="Tuo L."/>
        </authorList>
    </citation>
    <scope>NUCLEOTIDE SEQUENCE [LARGE SCALE GENOMIC DNA]</scope>
    <source>
        <strain evidence="6 7">ZMM04-5</strain>
    </source>
</reference>
<gene>
    <name evidence="6" type="ORF">ABUE31_16720</name>
</gene>
<keyword evidence="3" id="KW-0285">Flavoprotein</keyword>
<protein>
    <submittedName>
        <fullName evidence="6">GMC family oxidoreductase</fullName>
    </submittedName>
</protein>
<dbReference type="RefSeq" id="WP_367724816.1">
    <property type="nucleotide sequence ID" value="NZ_JBFOCI010000005.1"/>
</dbReference>
<name>A0ABV3R2T1_9HYPH</name>
<dbReference type="InterPro" id="IPR036188">
    <property type="entry name" value="FAD/NAD-bd_sf"/>
</dbReference>
<dbReference type="Pfam" id="PF05199">
    <property type="entry name" value="GMC_oxred_C"/>
    <property type="match status" value="1"/>
</dbReference>
<evidence type="ECO:0000313" key="6">
    <source>
        <dbReference type="EMBL" id="MEW9807634.1"/>
    </source>
</evidence>
<comment type="similarity">
    <text evidence="2">Belongs to the GMC oxidoreductase family.</text>
</comment>
<dbReference type="PROSITE" id="PS00624">
    <property type="entry name" value="GMC_OXRED_2"/>
    <property type="match status" value="1"/>
</dbReference>
<keyword evidence="4" id="KW-0274">FAD</keyword>
<comment type="caution">
    <text evidence="6">The sequence shown here is derived from an EMBL/GenBank/DDBJ whole genome shotgun (WGS) entry which is preliminary data.</text>
</comment>
<dbReference type="Gene3D" id="3.50.50.60">
    <property type="entry name" value="FAD/NAD(P)-binding domain"/>
    <property type="match status" value="1"/>
</dbReference>
<dbReference type="Pfam" id="PF00732">
    <property type="entry name" value="GMC_oxred_N"/>
    <property type="match status" value="1"/>
</dbReference>
<organism evidence="6 7">
    <name type="scientific">Mesorhizobium marinum</name>
    <dbReference type="NCBI Taxonomy" id="3228790"/>
    <lineage>
        <taxon>Bacteria</taxon>
        <taxon>Pseudomonadati</taxon>
        <taxon>Pseudomonadota</taxon>
        <taxon>Alphaproteobacteria</taxon>
        <taxon>Hyphomicrobiales</taxon>
        <taxon>Phyllobacteriaceae</taxon>
        <taxon>Mesorhizobium</taxon>
    </lineage>
</organism>
<dbReference type="PIRSF" id="PIRSF000137">
    <property type="entry name" value="Alcohol_oxidase"/>
    <property type="match status" value="1"/>
</dbReference>
<keyword evidence="7" id="KW-1185">Reference proteome</keyword>
<dbReference type="Proteomes" id="UP001556196">
    <property type="component" value="Unassembled WGS sequence"/>
</dbReference>
<evidence type="ECO:0000256" key="1">
    <source>
        <dbReference type="ARBA" id="ARBA00001974"/>
    </source>
</evidence>
<dbReference type="InterPro" id="IPR007867">
    <property type="entry name" value="GMC_OxRtase_C"/>
</dbReference>
<dbReference type="PANTHER" id="PTHR11552">
    <property type="entry name" value="GLUCOSE-METHANOL-CHOLINE GMC OXIDOREDUCTASE"/>
    <property type="match status" value="1"/>
</dbReference>
<dbReference type="Gene3D" id="3.30.560.10">
    <property type="entry name" value="Glucose Oxidase, domain 3"/>
    <property type="match status" value="1"/>
</dbReference>
<evidence type="ECO:0000256" key="4">
    <source>
        <dbReference type="ARBA" id="ARBA00022827"/>
    </source>
</evidence>
<dbReference type="SUPFAM" id="SSF51905">
    <property type="entry name" value="FAD/NAD(P)-binding domain"/>
    <property type="match status" value="1"/>
</dbReference>
<comment type="cofactor">
    <cofactor evidence="1">
        <name>FAD</name>
        <dbReference type="ChEBI" id="CHEBI:57692"/>
    </cofactor>
</comment>
<sequence>MDRFDYVIVGAGAAGCVLANRLSEDPGVRVALVEAGPDRNARKAIVRTPLAMVTFMAPALAFLGGPKFMSWFETEPEPGLQGRTMALPRGRGSGGSTNVNGQIFIRGQREDFDGWRDLGNPGWGFDDLLPYFRKLERFEPLADPASGRRIRVDGKPFYDDVDPAYHGVSGPLNIAPLRSVNPLAFAYLEAARLAGFALNPDFNGPRQGGVGLYTFTQKDGQRVTAEGAYLDPVRHRANLTVIPDTQVTKVLFDGSRATGVAWRRGDETGTLDAREVILSAGSFVSPHLLMLSGVGRARDLARHGIDVVRDLPGVGENLQDHLDVTLEYRAKSTTPYGISWKALPRNVLHVGDWLLRRRGLFSSTTGEGGGFVSTDPASERPDTQLFFCTGRANTQAASGFTGHGFLMHVCQLRPGSIGRLALNSADAGDKPSILYNFFRGDSTMQVLREGVRLARRIMAQKPFEPHIDAEIDPGPEVQSDGALDAFIRERVGTLFHPVGTCAMGPGEEAVVDPKTLRVHGVAGLRVVDASIMPAIVSANTVAATYCLAEKGADLIKADDRRLPDAA</sequence>
<dbReference type="InterPro" id="IPR012132">
    <property type="entry name" value="GMC_OxRdtase"/>
</dbReference>
<dbReference type="InterPro" id="IPR000172">
    <property type="entry name" value="GMC_OxRdtase_N"/>
</dbReference>